<dbReference type="VEuPathDB" id="TriTrypDB:BSAL_87360"/>
<evidence type="ECO:0000256" key="1">
    <source>
        <dbReference type="SAM" id="MobiDB-lite"/>
    </source>
</evidence>
<keyword evidence="2" id="KW-0472">Membrane</keyword>
<keyword evidence="2" id="KW-1133">Transmembrane helix</keyword>
<keyword evidence="2" id="KW-0812">Transmembrane</keyword>
<evidence type="ECO:0000256" key="2">
    <source>
        <dbReference type="SAM" id="Phobius"/>
    </source>
</evidence>
<dbReference type="EMBL" id="CYKH01001089">
    <property type="protein sequence ID" value="CUG82957.1"/>
    <property type="molecule type" value="Genomic_DNA"/>
</dbReference>
<accession>A0A0S4J5N5</accession>
<keyword evidence="4" id="KW-1185">Reference proteome</keyword>
<feature type="compositionally biased region" description="Polar residues" evidence="1">
    <location>
        <begin position="14"/>
        <end position="37"/>
    </location>
</feature>
<reference evidence="4" key="1">
    <citation type="submission" date="2015-09" db="EMBL/GenBank/DDBJ databases">
        <authorList>
            <consortium name="Pathogen Informatics"/>
        </authorList>
    </citation>
    <scope>NUCLEOTIDE SEQUENCE [LARGE SCALE GENOMIC DNA]</scope>
    <source>
        <strain evidence="4">Lake Konstanz</strain>
    </source>
</reference>
<evidence type="ECO:0000313" key="3">
    <source>
        <dbReference type="EMBL" id="CUG82957.1"/>
    </source>
</evidence>
<feature type="transmembrane region" description="Helical" evidence="2">
    <location>
        <begin position="48"/>
        <end position="68"/>
    </location>
</feature>
<protein>
    <submittedName>
        <fullName evidence="3">Membrane-associated protein, putative</fullName>
    </submittedName>
</protein>
<sequence length="593" mass="65190">MQHANPHRQHHHTTASLGTFRGPTTSFDEKLQPSSGSSDHHQPLLRRISLPVVTLFLVVSLVVAWWMVTTRPESESRKSSGIQASHTATIINSNVRHRHHSVHVQVVMVGDSLLSFAYNDSNVLGSSWSQSVDLILQRVLVGTVINDHKQTQQLQDYWSALLNDTIHNDPFQDEGWASVLNKSRTLLPQPSAAASIKEATTTTTITSAHVAAFDLHGHNSFQISATVEMCLSGHLMLTHPKCDEFLSSLQMGLQTASSHQADEVVFLVYFGSGTNNELLVPGTWFPNVEAQRVVTLMKNFVEFGLLGNRLPEIGPVSGASLRYGPQRISPFTPAPVHHAHLNESMFAGQLGRNAPIIQPLFPLSFAGRRSAFVVGGEVPTVWFFNNKTATFQWHTAKPMPQTLSPFTAVAKAQTLWNRDAKKAAGMNALAIAARMKAANDWLQQGISSSLTYSPAKAFCLSFETGQELFMLTCQYVCGLFTGDFELRRLGAQQTRLFESHVHQLVRNWAHAPPSGTSAGTTVAPSLLPLRRILTTDACRERGGNPFGNGECAMANDNVRTNMADCVHFSVQGARKAALLTMLTFLRDRTVLFN</sequence>
<name>A0A0S4J5N5_BODSA</name>
<dbReference type="AlphaFoldDB" id="A0A0S4J5N5"/>
<gene>
    <name evidence="3" type="ORF">BSAL_87360</name>
</gene>
<dbReference type="Proteomes" id="UP000051952">
    <property type="component" value="Unassembled WGS sequence"/>
</dbReference>
<evidence type="ECO:0000313" key="4">
    <source>
        <dbReference type="Proteomes" id="UP000051952"/>
    </source>
</evidence>
<proteinExistence type="predicted"/>
<feature type="region of interest" description="Disordered" evidence="1">
    <location>
        <begin position="1"/>
        <end position="42"/>
    </location>
</feature>
<feature type="compositionally biased region" description="Basic residues" evidence="1">
    <location>
        <begin position="1"/>
        <end position="13"/>
    </location>
</feature>
<organism evidence="3 4">
    <name type="scientific">Bodo saltans</name>
    <name type="common">Flagellated protozoan</name>
    <dbReference type="NCBI Taxonomy" id="75058"/>
    <lineage>
        <taxon>Eukaryota</taxon>
        <taxon>Discoba</taxon>
        <taxon>Euglenozoa</taxon>
        <taxon>Kinetoplastea</taxon>
        <taxon>Metakinetoplastina</taxon>
        <taxon>Eubodonida</taxon>
        <taxon>Bodonidae</taxon>
        <taxon>Bodo</taxon>
    </lineage>
</organism>